<dbReference type="PANTHER" id="PTHR22911">
    <property type="entry name" value="ACYL-MALONYL CONDENSING ENZYME-RELATED"/>
    <property type="match status" value="1"/>
</dbReference>
<comment type="subcellular location">
    <subcellularLocation>
        <location evidence="1">Membrane</location>
        <topology evidence="1">Multi-pass membrane protein</topology>
    </subcellularLocation>
</comment>
<dbReference type="EMBL" id="CYSR01000040">
    <property type="protein sequence ID" value="CUI02200.1"/>
    <property type="molecule type" value="Genomic_DNA"/>
</dbReference>
<evidence type="ECO:0000256" key="4">
    <source>
        <dbReference type="ARBA" id="ARBA00022989"/>
    </source>
</evidence>
<evidence type="ECO:0000256" key="6">
    <source>
        <dbReference type="SAM" id="Phobius"/>
    </source>
</evidence>
<feature type="transmembrane region" description="Helical" evidence="6">
    <location>
        <begin position="81"/>
        <end position="101"/>
    </location>
</feature>
<dbReference type="AlphaFoldDB" id="A0A0P1HEP4"/>
<feature type="domain" description="EamA" evidence="7">
    <location>
        <begin position="18"/>
        <end position="148"/>
    </location>
</feature>
<proteinExistence type="inferred from homology"/>
<evidence type="ECO:0000256" key="3">
    <source>
        <dbReference type="ARBA" id="ARBA00022692"/>
    </source>
</evidence>
<evidence type="ECO:0000256" key="1">
    <source>
        <dbReference type="ARBA" id="ARBA00004141"/>
    </source>
</evidence>
<organism evidence="8 9">
    <name type="scientific">Leisingera aquaemixtae</name>
    <dbReference type="NCBI Taxonomy" id="1396826"/>
    <lineage>
        <taxon>Bacteria</taxon>
        <taxon>Pseudomonadati</taxon>
        <taxon>Pseudomonadota</taxon>
        <taxon>Alphaproteobacteria</taxon>
        <taxon>Rhodobacterales</taxon>
        <taxon>Roseobacteraceae</taxon>
        <taxon>Leisingera</taxon>
    </lineage>
</organism>
<feature type="domain" description="EamA" evidence="7">
    <location>
        <begin position="158"/>
        <end position="299"/>
    </location>
</feature>
<evidence type="ECO:0000313" key="9">
    <source>
        <dbReference type="Proteomes" id="UP000051326"/>
    </source>
</evidence>
<protein>
    <submittedName>
        <fullName evidence="8">Carboxylate/amino acid/amine transporter</fullName>
    </submittedName>
</protein>
<dbReference type="InterPro" id="IPR000620">
    <property type="entry name" value="EamA_dom"/>
</dbReference>
<accession>A0A0P1HEP4</accession>
<evidence type="ECO:0000256" key="5">
    <source>
        <dbReference type="ARBA" id="ARBA00023136"/>
    </source>
</evidence>
<keyword evidence="4 6" id="KW-1133">Transmembrane helix</keyword>
<feature type="transmembrane region" description="Helical" evidence="6">
    <location>
        <begin position="43"/>
        <end position="69"/>
    </location>
</feature>
<dbReference type="SUPFAM" id="SSF103481">
    <property type="entry name" value="Multidrug resistance efflux transporter EmrE"/>
    <property type="match status" value="2"/>
</dbReference>
<dbReference type="GO" id="GO:0016020">
    <property type="term" value="C:membrane"/>
    <property type="evidence" value="ECO:0007669"/>
    <property type="project" value="UniProtKB-SubCell"/>
</dbReference>
<name>A0A0P1HEP4_9RHOB</name>
<feature type="transmembrane region" description="Helical" evidence="6">
    <location>
        <begin position="232"/>
        <end position="250"/>
    </location>
</feature>
<evidence type="ECO:0000256" key="2">
    <source>
        <dbReference type="ARBA" id="ARBA00009853"/>
    </source>
</evidence>
<comment type="similarity">
    <text evidence="2">Belongs to the drug/metabolite transporter (DMT) superfamily. 10 TMS drug/metabolite exporter (DME) (TC 2.A.7.3) family.</text>
</comment>
<sequence>MSASPEIGAPPLPRTTQGIACVLSGMVLFVGQDVLMKDMLSHYPVWMLIFVRSIVALITLLPLVIWLGAPHRIFTPLWPWYLARAMLFASGFAMFYSAFPFMGLAEVTTLFFSAPLMTAALAALFLHEKIGLHRAAALLVGFTGVVIAMNPAGDSFGWIAILPLLCALTYAISQTIVRKIGEQDTSLTIGLYTISFSGVLIVPMGYAVSQMIVITPELSHLRMGWPVPQAEGVAMLALLGSIGTVAYTLVSRAYQIANASVIAPFDYSYLPLAAALGFLLWGEVPPYTTFAGMVLIVASGLYTAYRELRVNRAEADNPPIAQTVFTPGAPAVVLEDALDAEAVELDESEEQLN</sequence>
<feature type="transmembrane region" description="Helical" evidence="6">
    <location>
        <begin position="158"/>
        <end position="177"/>
    </location>
</feature>
<evidence type="ECO:0000313" key="8">
    <source>
        <dbReference type="EMBL" id="CUI02200.1"/>
    </source>
</evidence>
<keyword evidence="3 6" id="KW-0812">Transmembrane</keyword>
<feature type="transmembrane region" description="Helical" evidence="6">
    <location>
        <begin position="107"/>
        <end position="126"/>
    </location>
</feature>
<gene>
    <name evidence="8" type="ORF">PHA8399_04364</name>
</gene>
<reference evidence="8 9" key="1">
    <citation type="submission" date="2015-09" db="EMBL/GenBank/DDBJ databases">
        <authorList>
            <consortium name="Swine Surveillance"/>
        </authorList>
    </citation>
    <scope>NUCLEOTIDE SEQUENCE [LARGE SCALE GENOMIC DNA]</scope>
    <source>
        <strain evidence="8 9">CECT 8399</strain>
    </source>
</reference>
<feature type="transmembrane region" description="Helical" evidence="6">
    <location>
        <begin position="287"/>
        <end position="305"/>
    </location>
</feature>
<evidence type="ECO:0000259" key="7">
    <source>
        <dbReference type="Pfam" id="PF00892"/>
    </source>
</evidence>
<dbReference type="Pfam" id="PF00892">
    <property type="entry name" value="EamA"/>
    <property type="match status" value="2"/>
</dbReference>
<dbReference type="InterPro" id="IPR037185">
    <property type="entry name" value="EmrE-like"/>
</dbReference>
<feature type="transmembrane region" description="Helical" evidence="6">
    <location>
        <begin position="189"/>
        <end position="212"/>
    </location>
</feature>
<dbReference type="PANTHER" id="PTHR22911:SF6">
    <property type="entry name" value="SOLUTE CARRIER FAMILY 35 MEMBER G1"/>
    <property type="match status" value="1"/>
</dbReference>
<feature type="transmembrane region" description="Helical" evidence="6">
    <location>
        <begin position="135"/>
        <end position="152"/>
    </location>
</feature>
<dbReference type="RefSeq" id="WP_058288143.1">
    <property type="nucleotide sequence ID" value="NZ_CYSR01000040.1"/>
</dbReference>
<dbReference type="Proteomes" id="UP000051326">
    <property type="component" value="Unassembled WGS sequence"/>
</dbReference>
<keyword evidence="5 6" id="KW-0472">Membrane</keyword>
<feature type="transmembrane region" description="Helical" evidence="6">
    <location>
        <begin position="262"/>
        <end position="281"/>
    </location>
</feature>